<dbReference type="AlphaFoldDB" id="A0A3M2LDJ7"/>
<dbReference type="InterPro" id="IPR052156">
    <property type="entry name" value="BCAA_Transport_ATP-bd_LivF"/>
</dbReference>
<dbReference type="GO" id="GO:0015807">
    <property type="term" value="P:L-amino acid transport"/>
    <property type="evidence" value="ECO:0007669"/>
    <property type="project" value="TreeGrafter"/>
</dbReference>
<keyword evidence="5" id="KW-0029">Amino-acid transport</keyword>
<dbReference type="OrthoDB" id="9776369at2"/>
<reference evidence="7 8" key="1">
    <citation type="submission" date="2018-10" db="EMBL/GenBank/DDBJ databases">
        <title>Isolation from cow dung.</title>
        <authorList>
            <person name="Ling L."/>
        </authorList>
    </citation>
    <scope>NUCLEOTIDE SEQUENCE [LARGE SCALE GENOMIC DNA]</scope>
    <source>
        <strain evidence="7 8">NEAU-LL90</strain>
    </source>
</reference>
<dbReference type="SUPFAM" id="SSF52540">
    <property type="entry name" value="P-loop containing nucleoside triphosphate hydrolases"/>
    <property type="match status" value="1"/>
</dbReference>
<evidence type="ECO:0000313" key="8">
    <source>
        <dbReference type="Proteomes" id="UP000279275"/>
    </source>
</evidence>
<dbReference type="RefSeq" id="WP_122186585.1">
    <property type="nucleotide sequence ID" value="NZ_RFFH01000001.1"/>
</dbReference>
<protein>
    <submittedName>
        <fullName evidence="7">ABC transporter ATP-binding protein</fullName>
    </submittedName>
</protein>
<feature type="domain" description="ABC transporter" evidence="6">
    <location>
        <begin position="25"/>
        <end position="259"/>
    </location>
</feature>
<dbReference type="CDD" id="cd03224">
    <property type="entry name" value="ABC_TM1139_LivF_branched"/>
    <property type="match status" value="1"/>
</dbReference>
<dbReference type="SMART" id="SM00382">
    <property type="entry name" value="AAA"/>
    <property type="match status" value="1"/>
</dbReference>
<keyword evidence="3" id="KW-0547">Nucleotide-binding</keyword>
<evidence type="ECO:0000256" key="1">
    <source>
        <dbReference type="ARBA" id="ARBA00005417"/>
    </source>
</evidence>
<dbReference type="PANTHER" id="PTHR43820">
    <property type="entry name" value="HIGH-AFFINITY BRANCHED-CHAIN AMINO ACID TRANSPORT ATP-BINDING PROTEIN LIVF"/>
    <property type="match status" value="1"/>
</dbReference>
<dbReference type="PROSITE" id="PS50893">
    <property type="entry name" value="ABC_TRANSPORTER_2"/>
    <property type="match status" value="1"/>
</dbReference>
<dbReference type="InterPro" id="IPR003439">
    <property type="entry name" value="ABC_transporter-like_ATP-bd"/>
</dbReference>
<gene>
    <name evidence="7" type="ORF">EBN03_05080</name>
</gene>
<dbReference type="InterPro" id="IPR027417">
    <property type="entry name" value="P-loop_NTPase"/>
</dbReference>
<organism evidence="7 8">
    <name type="scientific">Nocardia stercoris</name>
    <dbReference type="NCBI Taxonomy" id="2483361"/>
    <lineage>
        <taxon>Bacteria</taxon>
        <taxon>Bacillati</taxon>
        <taxon>Actinomycetota</taxon>
        <taxon>Actinomycetes</taxon>
        <taxon>Mycobacteriales</taxon>
        <taxon>Nocardiaceae</taxon>
        <taxon>Nocardia</taxon>
    </lineage>
</organism>
<proteinExistence type="inferred from homology"/>
<evidence type="ECO:0000256" key="5">
    <source>
        <dbReference type="ARBA" id="ARBA00022970"/>
    </source>
</evidence>
<comment type="caution">
    <text evidence="7">The sequence shown here is derived from an EMBL/GenBank/DDBJ whole genome shotgun (WGS) entry which is preliminary data.</text>
</comment>
<dbReference type="PROSITE" id="PS00211">
    <property type="entry name" value="ABC_TRANSPORTER_1"/>
    <property type="match status" value="1"/>
</dbReference>
<keyword evidence="8" id="KW-1185">Reference proteome</keyword>
<accession>A0A3M2LDJ7</accession>
<sequence length="268" mass="28725">MLDSEIRTPAVNITATVPAAEPPILEFDRVDVHYGPSSALNQVSLVVRPGEIVSLLGGNASGKSTTMKTALGLLRPTAGTVRIDGIDVTGTTPAARIAAGLASVPEARRVFPALTVEENLLVGAHIRAERRKVSLARAAELYQHFPRLAQRRRQHAGTLSGGEQQMLAFARALMSRPRLICMDEPTMGLSPLFVDRVLDEISRLNRELGLAILIVEQQAELALSIAHTANVLRGGEIVLRGRAADLIDDPAVRDAYLGAAQPEKGETQ</sequence>
<dbReference type="Pfam" id="PF00005">
    <property type="entry name" value="ABC_tran"/>
    <property type="match status" value="1"/>
</dbReference>
<dbReference type="PANTHER" id="PTHR43820:SF4">
    <property type="entry name" value="HIGH-AFFINITY BRANCHED-CHAIN AMINO ACID TRANSPORT ATP-BINDING PROTEIN LIVF"/>
    <property type="match status" value="1"/>
</dbReference>
<comment type="similarity">
    <text evidence="1">Belongs to the ABC transporter superfamily.</text>
</comment>
<dbReference type="Proteomes" id="UP000279275">
    <property type="component" value="Unassembled WGS sequence"/>
</dbReference>
<keyword evidence="4 7" id="KW-0067">ATP-binding</keyword>
<evidence type="ECO:0000256" key="3">
    <source>
        <dbReference type="ARBA" id="ARBA00022741"/>
    </source>
</evidence>
<keyword evidence="2" id="KW-0813">Transport</keyword>
<dbReference type="EMBL" id="RFFH01000001">
    <property type="protein sequence ID" value="RMI35609.1"/>
    <property type="molecule type" value="Genomic_DNA"/>
</dbReference>
<dbReference type="GO" id="GO:0016887">
    <property type="term" value="F:ATP hydrolysis activity"/>
    <property type="evidence" value="ECO:0007669"/>
    <property type="project" value="InterPro"/>
</dbReference>
<dbReference type="InterPro" id="IPR017871">
    <property type="entry name" value="ABC_transporter-like_CS"/>
</dbReference>
<dbReference type="GO" id="GO:0015658">
    <property type="term" value="F:branched-chain amino acid transmembrane transporter activity"/>
    <property type="evidence" value="ECO:0007669"/>
    <property type="project" value="TreeGrafter"/>
</dbReference>
<evidence type="ECO:0000259" key="6">
    <source>
        <dbReference type="PROSITE" id="PS50893"/>
    </source>
</evidence>
<evidence type="ECO:0000313" key="7">
    <source>
        <dbReference type="EMBL" id="RMI35609.1"/>
    </source>
</evidence>
<dbReference type="GO" id="GO:0005524">
    <property type="term" value="F:ATP binding"/>
    <property type="evidence" value="ECO:0007669"/>
    <property type="project" value="UniProtKB-KW"/>
</dbReference>
<dbReference type="InterPro" id="IPR003593">
    <property type="entry name" value="AAA+_ATPase"/>
</dbReference>
<name>A0A3M2LDJ7_9NOCA</name>
<evidence type="ECO:0000256" key="4">
    <source>
        <dbReference type="ARBA" id="ARBA00022840"/>
    </source>
</evidence>
<dbReference type="Gene3D" id="3.40.50.300">
    <property type="entry name" value="P-loop containing nucleotide triphosphate hydrolases"/>
    <property type="match status" value="1"/>
</dbReference>
<evidence type="ECO:0000256" key="2">
    <source>
        <dbReference type="ARBA" id="ARBA00022448"/>
    </source>
</evidence>